<dbReference type="AlphaFoldDB" id="A0AAD7UR17"/>
<name>A0AAD7UR17_9STRA</name>
<dbReference type="GO" id="GO:0080120">
    <property type="term" value="P:CAAX-box protein maturation"/>
    <property type="evidence" value="ECO:0007669"/>
    <property type="project" value="UniProtKB-ARBA"/>
</dbReference>
<proteinExistence type="predicted"/>
<organism evidence="2 3">
    <name type="scientific">Chrysophaeum taylorii</name>
    <dbReference type="NCBI Taxonomy" id="2483200"/>
    <lineage>
        <taxon>Eukaryota</taxon>
        <taxon>Sar</taxon>
        <taxon>Stramenopiles</taxon>
        <taxon>Ochrophyta</taxon>
        <taxon>Pelagophyceae</taxon>
        <taxon>Pelagomonadales</taxon>
        <taxon>Pelagomonadaceae</taxon>
        <taxon>Chrysophaeum</taxon>
    </lineage>
</organism>
<dbReference type="PANTHER" id="PTHR43592">
    <property type="entry name" value="CAAX AMINO TERMINAL PROTEASE"/>
    <property type="match status" value="1"/>
</dbReference>
<sequence length="297" mass="32130">MRGIVMMVCVARQWRALGWSIQGLGAQRVRVVAATKGEEESGSEEEVVRRLTEKTLPLDFGSRDTAWEFEWAEESEEEWDARDILTGAAVFVACHLNAVVLAGGVTTFSRVLGATAFVAAQANAGSPIVPLRRGLSLEDVWSRFQWTQAIPVSRVGRTAWPLVALGASIPAFQAVVIPLALSESLDGLRVPGVIFDPYVQLVVPACEEVVFRLWFLEASKRAGLPYATSILASGVLFGLWHGLEPKSVGLGVLGSYWGHLYAQTGNVLVPIAMHALWNTFALYSRAALPIPPVGVPP</sequence>
<dbReference type="EMBL" id="JAQMWT010000005">
    <property type="protein sequence ID" value="KAJ8614510.1"/>
    <property type="molecule type" value="Genomic_DNA"/>
</dbReference>
<comment type="caution">
    <text evidence="2">The sequence shown here is derived from an EMBL/GenBank/DDBJ whole genome shotgun (WGS) entry which is preliminary data.</text>
</comment>
<evidence type="ECO:0000259" key="1">
    <source>
        <dbReference type="Pfam" id="PF02517"/>
    </source>
</evidence>
<evidence type="ECO:0000313" key="3">
    <source>
        <dbReference type="Proteomes" id="UP001230188"/>
    </source>
</evidence>
<dbReference type="PANTHER" id="PTHR43592:SF15">
    <property type="entry name" value="CAAX AMINO TERMINAL PROTEASE FAMILY PROTEIN"/>
    <property type="match status" value="1"/>
</dbReference>
<dbReference type="Proteomes" id="UP001230188">
    <property type="component" value="Unassembled WGS sequence"/>
</dbReference>
<dbReference type="InterPro" id="IPR003675">
    <property type="entry name" value="Rce1/LyrA-like_dom"/>
</dbReference>
<feature type="domain" description="CAAX prenyl protease 2/Lysostaphin resistance protein A-like" evidence="1">
    <location>
        <begin position="199"/>
        <end position="280"/>
    </location>
</feature>
<evidence type="ECO:0000313" key="2">
    <source>
        <dbReference type="EMBL" id="KAJ8614510.1"/>
    </source>
</evidence>
<dbReference type="Pfam" id="PF02517">
    <property type="entry name" value="Rce1-like"/>
    <property type="match status" value="1"/>
</dbReference>
<dbReference type="GO" id="GO:0004175">
    <property type="term" value="F:endopeptidase activity"/>
    <property type="evidence" value="ECO:0007669"/>
    <property type="project" value="UniProtKB-ARBA"/>
</dbReference>
<reference evidence="2" key="1">
    <citation type="submission" date="2023-01" db="EMBL/GenBank/DDBJ databases">
        <title>Metagenome sequencing of chrysophaentin producing Chrysophaeum taylorii.</title>
        <authorList>
            <person name="Davison J."/>
            <person name="Bewley C."/>
        </authorList>
    </citation>
    <scope>NUCLEOTIDE SEQUENCE</scope>
    <source>
        <strain evidence="2">NIES-1699</strain>
    </source>
</reference>
<protein>
    <recommendedName>
        <fullName evidence="1">CAAX prenyl protease 2/Lysostaphin resistance protein A-like domain-containing protein</fullName>
    </recommendedName>
</protein>
<gene>
    <name evidence="2" type="ORF">CTAYLR_000781</name>
</gene>
<accession>A0AAD7UR17</accession>
<keyword evidence="3" id="KW-1185">Reference proteome</keyword>